<dbReference type="GO" id="GO:0016020">
    <property type="term" value="C:membrane"/>
    <property type="evidence" value="ECO:0007669"/>
    <property type="project" value="UniProtKB-SubCell"/>
</dbReference>
<dbReference type="GO" id="GO:0006508">
    <property type="term" value="P:proteolysis"/>
    <property type="evidence" value="ECO:0007669"/>
    <property type="project" value="UniProtKB-KW"/>
</dbReference>
<accession>A0A7W8MGZ3</accession>
<evidence type="ECO:0000256" key="4">
    <source>
        <dbReference type="ARBA" id="ARBA00022801"/>
    </source>
</evidence>
<evidence type="ECO:0000256" key="7">
    <source>
        <dbReference type="SAM" id="Phobius"/>
    </source>
</evidence>
<feature type="transmembrane region" description="Helical" evidence="7">
    <location>
        <begin position="106"/>
        <end position="125"/>
    </location>
</feature>
<feature type="domain" description="Peptidase S54 rhomboid" evidence="8">
    <location>
        <begin position="37"/>
        <end position="184"/>
    </location>
</feature>
<dbReference type="InterPro" id="IPR035952">
    <property type="entry name" value="Rhomboid-like_sf"/>
</dbReference>
<dbReference type="AlphaFoldDB" id="A0A7W8MGZ3"/>
<evidence type="ECO:0000313" key="10">
    <source>
        <dbReference type="Proteomes" id="UP000566663"/>
    </source>
</evidence>
<comment type="caution">
    <text evidence="9">The sequence shown here is derived from an EMBL/GenBank/DDBJ whole genome shotgun (WGS) entry which is preliminary data.</text>
</comment>
<organism evidence="9 10">
    <name type="scientific">Brevundimonas basaltis</name>
    <dbReference type="NCBI Taxonomy" id="472166"/>
    <lineage>
        <taxon>Bacteria</taxon>
        <taxon>Pseudomonadati</taxon>
        <taxon>Pseudomonadota</taxon>
        <taxon>Alphaproteobacteria</taxon>
        <taxon>Caulobacterales</taxon>
        <taxon>Caulobacteraceae</taxon>
        <taxon>Brevundimonas</taxon>
    </lineage>
</organism>
<evidence type="ECO:0000259" key="8">
    <source>
        <dbReference type="Pfam" id="PF01694"/>
    </source>
</evidence>
<comment type="subcellular location">
    <subcellularLocation>
        <location evidence="1">Membrane</location>
        <topology evidence="1">Multi-pass membrane protein</topology>
    </subcellularLocation>
</comment>
<name>A0A7W8MGZ3_9CAUL</name>
<feature type="transmembrane region" description="Helical" evidence="7">
    <location>
        <begin position="81"/>
        <end position="100"/>
    </location>
</feature>
<evidence type="ECO:0000313" key="9">
    <source>
        <dbReference type="EMBL" id="MBB5292440.1"/>
    </source>
</evidence>
<dbReference type="InterPro" id="IPR050925">
    <property type="entry name" value="Rhomboid_protease_S54"/>
</dbReference>
<proteinExistence type="inferred from homology"/>
<evidence type="ECO:0000256" key="3">
    <source>
        <dbReference type="ARBA" id="ARBA00022692"/>
    </source>
</evidence>
<keyword evidence="10" id="KW-1185">Reference proteome</keyword>
<comment type="similarity">
    <text evidence="2">Belongs to the peptidase S54 family.</text>
</comment>
<keyword evidence="3 7" id="KW-0812">Transmembrane</keyword>
<keyword evidence="4" id="KW-0378">Hydrolase</keyword>
<evidence type="ECO:0000256" key="2">
    <source>
        <dbReference type="ARBA" id="ARBA00009045"/>
    </source>
</evidence>
<evidence type="ECO:0000256" key="5">
    <source>
        <dbReference type="ARBA" id="ARBA00022989"/>
    </source>
</evidence>
<dbReference type="InterPro" id="IPR022764">
    <property type="entry name" value="Peptidase_S54_rhomboid_dom"/>
</dbReference>
<keyword evidence="6 7" id="KW-0472">Membrane</keyword>
<keyword evidence="5 7" id="KW-1133">Transmembrane helix</keyword>
<dbReference type="EMBL" id="JACHFZ010000004">
    <property type="protein sequence ID" value="MBB5292440.1"/>
    <property type="molecule type" value="Genomic_DNA"/>
</dbReference>
<sequence>MVLLAASLPVLFWLQTNLPDGGLSLAFQPAVLMQGEAWSTLFTSMFMHHGWTHVLMNAVAAFAFGPPVARLMRGPEGAASFLGFYIVTGLVGAVGYALVHPDSFDAVGGASAAVFGLMGAAFRLLGRRDGTLRPLTDRRFLLMAAVIMAVNIGVGLIGLVPGAAGARVAWEAHAFGFVAGALLIGPWLRLLGPRRRPFDSPPNLGDPPA</sequence>
<protein>
    <submittedName>
        <fullName evidence="9">Membrane associated rhomboid family serine protease</fullName>
    </submittedName>
</protein>
<dbReference type="GO" id="GO:0004252">
    <property type="term" value="F:serine-type endopeptidase activity"/>
    <property type="evidence" value="ECO:0007669"/>
    <property type="project" value="InterPro"/>
</dbReference>
<keyword evidence="9" id="KW-0645">Protease</keyword>
<feature type="transmembrane region" description="Helical" evidence="7">
    <location>
        <begin position="172"/>
        <end position="191"/>
    </location>
</feature>
<reference evidence="9 10" key="1">
    <citation type="submission" date="2020-08" db="EMBL/GenBank/DDBJ databases">
        <title>Genomic Encyclopedia of Type Strains, Phase IV (KMG-IV): sequencing the most valuable type-strain genomes for metagenomic binning, comparative biology and taxonomic classification.</title>
        <authorList>
            <person name="Goeker M."/>
        </authorList>
    </citation>
    <scope>NUCLEOTIDE SEQUENCE [LARGE SCALE GENOMIC DNA]</scope>
    <source>
        <strain evidence="9 10">DSM 25335</strain>
    </source>
</reference>
<dbReference type="Gene3D" id="1.20.1540.10">
    <property type="entry name" value="Rhomboid-like"/>
    <property type="match status" value="1"/>
</dbReference>
<evidence type="ECO:0000256" key="6">
    <source>
        <dbReference type="ARBA" id="ARBA00023136"/>
    </source>
</evidence>
<dbReference type="Proteomes" id="UP000566663">
    <property type="component" value="Unassembled WGS sequence"/>
</dbReference>
<dbReference type="PANTHER" id="PTHR43731">
    <property type="entry name" value="RHOMBOID PROTEASE"/>
    <property type="match status" value="1"/>
</dbReference>
<feature type="transmembrane region" description="Helical" evidence="7">
    <location>
        <begin position="140"/>
        <end position="160"/>
    </location>
</feature>
<feature type="transmembrane region" description="Helical" evidence="7">
    <location>
        <begin position="50"/>
        <end position="69"/>
    </location>
</feature>
<evidence type="ECO:0000256" key="1">
    <source>
        <dbReference type="ARBA" id="ARBA00004141"/>
    </source>
</evidence>
<gene>
    <name evidence="9" type="ORF">HNQ67_001964</name>
</gene>
<dbReference type="PANTHER" id="PTHR43731:SF14">
    <property type="entry name" value="PRESENILIN-ASSOCIATED RHOMBOID-LIKE PROTEIN, MITOCHONDRIAL"/>
    <property type="match status" value="1"/>
</dbReference>
<dbReference type="SUPFAM" id="SSF144091">
    <property type="entry name" value="Rhomboid-like"/>
    <property type="match status" value="1"/>
</dbReference>
<dbReference type="Pfam" id="PF01694">
    <property type="entry name" value="Rhomboid"/>
    <property type="match status" value="1"/>
</dbReference>